<proteinExistence type="inferred from homology"/>
<evidence type="ECO:0000313" key="2">
    <source>
        <dbReference type="EMBL" id="KAK4488261.1"/>
    </source>
</evidence>
<evidence type="ECO:0000256" key="1">
    <source>
        <dbReference type="ARBA" id="ARBA00005437"/>
    </source>
</evidence>
<dbReference type="Pfam" id="PF04525">
    <property type="entry name" value="LOR"/>
    <property type="match status" value="1"/>
</dbReference>
<dbReference type="InterPro" id="IPR038595">
    <property type="entry name" value="LOR_sf"/>
</dbReference>
<evidence type="ECO:0000313" key="3">
    <source>
        <dbReference type="Proteomes" id="UP001291926"/>
    </source>
</evidence>
<reference evidence="2 3" key="1">
    <citation type="journal article" date="2023" name="bioRxiv">
        <title>Genome report: Whole genome sequence and annotation of Penstemon davidsonii.</title>
        <authorList>
            <person name="Ostevik K.L."/>
            <person name="Alabady M."/>
            <person name="Zhang M."/>
            <person name="Rausher M.D."/>
        </authorList>
    </citation>
    <scope>NUCLEOTIDE SEQUENCE [LARGE SCALE GENOMIC DNA]</scope>
    <source>
        <strain evidence="2">DNT005</strain>
        <tissue evidence="2">Whole leaf</tissue>
    </source>
</reference>
<dbReference type="Gene3D" id="2.40.160.200">
    <property type="entry name" value="LURP1-related"/>
    <property type="match status" value="1"/>
</dbReference>
<comment type="similarity">
    <text evidence="1">Belongs to the LOR family.</text>
</comment>
<keyword evidence="3" id="KW-1185">Reference proteome</keyword>
<dbReference type="PANTHER" id="PTHR31087:SF153">
    <property type="entry name" value="PROTEIN LURP-ONE-RELATED 11"/>
    <property type="match status" value="1"/>
</dbReference>
<comment type="caution">
    <text evidence="2">The sequence shown here is derived from an EMBL/GenBank/DDBJ whole genome shotgun (WGS) entry which is preliminary data.</text>
</comment>
<accession>A0ABR0DHE5</accession>
<dbReference type="Proteomes" id="UP001291926">
    <property type="component" value="Unassembled WGS sequence"/>
</dbReference>
<dbReference type="InterPro" id="IPR007612">
    <property type="entry name" value="LOR"/>
</dbReference>
<gene>
    <name evidence="2" type="ORF">RD792_004008</name>
</gene>
<protein>
    <submittedName>
        <fullName evidence="2">Uncharacterized protein</fullName>
    </submittedName>
</protein>
<name>A0ABR0DHE5_9LAMI</name>
<dbReference type="PANTHER" id="PTHR31087">
    <property type="match status" value="1"/>
</dbReference>
<dbReference type="InterPro" id="IPR025659">
    <property type="entry name" value="Tubby-like_C"/>
</dbReference>
<sequence>MKSLVIHSNGCTVFDSNGQVVFRVDNYQKTSSNEVFLMNSNGQVLFSIKTKNVLMFRNWEGYKWTNSKFCKEDDQLFKVTRKCKVFGREITSFVIQECNGVAGNCYKIVGLEGKSTLKIIDFSGRILAEVKLVIQKQSLGGVSLGDDVLSLTVEPQTDQTLIMALVLVHGMINRKL</sequence>
<dbReference type="SUPFAM" id="SSF54518">
    <property type="entry name" value="Tubby C-terminal domain-like"/>
    <property type="match status" value="1"/>
</dbReference>
<dbReference type="EMBL" id="JAYDYQ010001088">
    <property type="protein sequence ID" value="KAK4488261.1"/>
    <property type="molecule type" value="Genomic_DNA"/>
</dbReference>
<organism evidence="2 3">
    <name type="scientific">Penstemon davidsonii</name>
    <dbReference type="NCBI Taxonomy" id="160366"/>
    <lineage>
        <taxon>Eukaryota</taxon>
        <taxon>Viridiplantae</taxon>
        <taxon>Streptophyta</taxon>
        <taxon>Embryophyta</taxon>
        <taxon>Tracheophyta</taxon>
        <taxon>Spermatophyta</taxon>
        <taxon>Magnoliopsida</taxon>
        <taxon>eudicotyledons</taxon>
        <taxon>Gunneridae</taxon>
        <taxon>Pentapetalae</taxon>
        <taxon>asterids</taxon>
        <taxon>lamiids</taxon>
        <taxon>Lamiales</taxon>
        <taxon>Plantaginaceae</taxon>
        <taxon>Cheloneae</taxon>
        <taxon>Penstemon</taxon>
    </lineage>
</organism>